<dbReference type="Gene3D" id="1.20.1260.10">
    <property type="match status" value="1"/>
</dbReference>
<evidence type="ECO:0000259" key="1">
    <source>
        <dbReference type="Pfam" id="PF09537"/>
    </source>
</evidence>
<dbReference type="AlphaFoldDB" id="A0A5C4SMI5"/>
<reference evidence="2 3" key="1">
    <citation type="submission" date="2019-05" db="EMBL/GenBank/DDBJ databases">
        <title>Tamlana fucoidanivorans sp. nov., isolated from the surface of algae collected from Fujian province in China.</title>
        <authorList>
            <person name="Li J."/>
        </authorList>
    </citation>
    <scope>NUCLEOTIDE SEQUENCE [LARGE SCALE GENOMIC DNA]</scope>
    <source>
        <strain evidence="2 3">CW2-9</strain>
    </source>
</reference>
<dbReference type="Proteomes" id="UP000308713">
    <property type="component" value="Unassembled WGS sequence"/>
</dbReference>
<proteinExistence type="predicted"/>
<feature type="domain" description="DUF2383" evidence="1">
    <location>
        <begin position="10"/>
        <end position="116"/>
    </location>
</feature>
<evidence type="ECO:0000313" key="3">
    <source>
        <dbReference type="Proteomes" id="UP000308713"/>
    </source>
</evidence>
<keyword evidence="3" id="KW-1185">Reference proteome</keyword>
<dbReference type="SUPFAM" id="SSF47240">
    <property type="entry name" value="Ferritin-like"/>
    <property type="match status" value="1"/>
</dbReference>
<sequence>MKKAKLNTTPLNELLSINHYAEKLYLDALNEVEHEDLKHFFRAMAFERNEFCRFIGAEIIQLGGHPKYPSITKNDSNILSLNFKNNRLNNDYNDLVEQLIRIKTWSIDKYTEVLKQHRFSEELVQLLTNQKNILAGSLRAIKLKGVLFDTVLRPAN</sequence>
<protein>
    <submittedName>
        <fullName evidence="2">DUF2383 domain-containing protein</fullName>
    </submittedName>
</protein>
<dbReference type="InterPro" id="IPR009078">
    <property type="entry name" value="Ferritin-like_SF"/>
</dbReference>
<dbReference type="InterPro" id="IPR019052">
    <property type="entry name" value="DUF2383"/>
</dbReference>
<gene>
    <name evidence="2" type="ORF">FGF67_06345</name>
</gene>
<organism evidence="2 3">
    <name type="scientific">Allotamlana fucoidanivorans</name>
    <dbReference type="NCBI Taxonomy" id="2583814"/>
    <lineage>
        <taxon>Bacteria</taxon>
        <taxon>Pseudomonadati</taxon>
        <taxon>Bacteroidota</taxon>
        <taxon>Flavobacteriia</taxon>
        <taxon>Flavobacteriales</taxon>
        <taxon>Flavobacteriaceae</taxon>
        <taxon>Allotamlana</taxon>
    </lineage>
</organism>
<dbReference type="EMBL" id="VDCS01000005">
    <property type="protein sequence ID" value="TNJ45327.1"/>
    <property type="molecule type" value="Genomic_DNA"/>
</dbReference>
<dbReference type="OrthoDB" id="282393at2"/>
<dbReference type="Pfam" id="PF09537">
    <property type="entry name" value="DUF2383"/>
    <property type="match status" value="1"/>
</dbReference>
<comment type="caution">
    <text evidence="2">The sequence shown here is derived from an EMBL/GenBank/DDBJ whole genome shotgun (WGS) entry which is preliminary data.</text>
</comment>
<evidence type="ECO:0000313" key="2">
    <source>
        <dbReference type="EMBL" id="TNJ45327.1"/>
    </source>
</evidence>
<name>A0A5C4SMI5_9FLAO</name>
<dbReference type="InterPro" id="IPR012347">
    <property type="entry name" value="Ferritin-like"/>
</dbReference>
<dbReference type="RefSeq" id="WP_139695864.1">
    <property type="nucleotide sequence ID" value="NZ_CP074074.1"/>
</dbReference>
<accession>A0A5C4SMI5</accession>